<name>A0AAN6RY46_9PEZI</name>
<feature type="domain" description="Glycoside hydrolase family 49 C-terminal" evidence="2">
    <location>
        <begin position="505"/>
        <end position="613"/>
    </location>
</feature>
<keyword evidence="4" id="KW-0378">Hydrolase</keyword>
<dbReference type="InterPro" id="IPR035953">
    <property type="entry name" value="Dextranase_N-ter"/>
</dbReference>
<dbReference type="Pfam" id="PF18841">
    <property type="entry name" value="B_solenoid_dext"/>
    <property type="match status" value="1"/>
</dbReference>
<dbReference type="GO" id="GO:0004553">
    <property type="term" value="F:hydrolase activity, hydrolyzing O-glycosyl compounds"/>
    <property type="evidence" value="ECO:0007669"/>
    <property type="project" value="InterPro"/>
</dbReference>
<dbReference type="EMBL" id="MU854020">
    <property type="protein sequence ID" value="KAK3934172.1"/>
    <property type="molecule type" value="Genomic_DNA"/>
</dbReference>
<dbReference type="Pfam" id="PF03718">
    <property type="entry name" value="Glyco_hydro_49"/>
    <property type="match status" value="1"/>
</dbReference>
<gene>
    <name evidence="4" type="ORF">QBC46DRAFT_428629</name>
</gene>
<dbReference type="Gene3D" id="2.160.20.10">
    <property type="entry name" value="Single-stranded right-handed beta-helix, Pectin lyase-like"/>
    <property type="match status" value="1"/>
</dbReference>
<evidence type="ECO:0000259" key="2">
    <source>
        <dbReference type="Pfam" id="PF03718"/>
    </source>
</evidence>
<evidence type="ECO:0000259" key="3">
    <source>
        <dbReference type="Pfam" id="PF17433"/>
    </source>
</evidence>
<evidence type="ECO:0000256" key="1">
    <source>
        <dbReference type="SAM" id="SignalP"/>
    </source>
</evidence>
<dbReference type="InterPro" id="IPR023226">
    <property type="entry name" value="Glyco_hydro_49_N_dom"/>
</dbReference>
<organism evidence="4 5">
    <name type="scientific">Diplogelasinospora grovesii</name>
    <dbReference type="NCBI Taxonomy" id="303347"/>
    <lineage>
        <taxon>Eukaryota</taxon>
        <taxon>Fungi</taxon>
        <taxon>Dikarya</taxon>
        <taxon>Ascomycota</taxon>
        <taxon>Pezizomycotina</taxon>
        <taxon>Sordariomycetes</taxon>
        <taxon>Sordariomycetidae</taxon>
        <taxon>Sordariales</taxon>
        <taxon>Diplogelasinosporaceae</taxon>
        <taxon>Diplogelasinospora</taxon>
    </lineage>
</organism>
<dbReference type="InterPro" id="IPR041274">
    <property type="entry name" value="IPU_b_solenoid"/>
</dbReference>
<dbReference type="AlphaFoldDB" id="A0AAN6RY46"/>
<proteinExistence type="predicted"/>
<dbReference type="SUPFAM" id="SSF51126">
    <property type="entry name" value="Pectin lyase-like"/>
    <property type="match status" value="1"/>
</dbReference>
<evidence type="ECO:0000313" key="4">
    <source>
        <dbReference type="EMBL" id="KAK3934172.1"/>
    </source>
</evidence>
<protein>
    <submittedName>
        <fullName evidence="4">Glycoside hydrolase</fullName>
    </submittedName>
</protein>
<dbReference type="InterPro" id="IPR012334">
    <property type="entry name" value="Pectin_lyas_fold"/>
</dbReference>
<dbReference type="Gene3D" id="2.60.350.10">
    <property type="entry name" value="Dextranase, N-terminal"/>
    <property type="match status" value="1"/>
</dbReference>
<reference evidence="5" key="1">
    <citation type="journal article" date="2023" name="Mol. Phylogenet. Evol.">
        <title>Genome-scale phylogeny and comparative genomics of the fungal order Sordariales.</title>
        <authorList>
            <person name="Hensen N."/>
            <person name="Bonometti L."/>
            <person name="Westerberg I."/>
            <person name="Brannstrom I.O."/>
            <person name="Guillou S."/>
            <person name="Cros-Aarteil S."/>
            <person name="Calhoun S."/>
            <person name="Haridas S."/>
            <person name="Kuo A."/>
            <person name="Mondo S."/>
            <person name="Pangilinan J."/>
            <person name="Riley R."/>
            <person name="LaButti K."/>
            <person name="Andreopoulos B."/>
            <person name="Lipzen A."/>
            <person name="Chen C."/>
            <person name="Yan M."/>
            <person name="Daum C."/>
            <person name="Ng V."/>
            <person name="Clum A."/>
            <person name="Steindorff A."/>
            <person name="Ohm R.A."/>
            <person name="Martin F."/>
            <person name="Silar P."/>
            <person name="Natvig D.O."/>
            <person name="Lalanne C."/>
            <person name="Gautier V."/>
            <person name="Ament-Velasquez S.L."/>
            <person name="Kruys A."/>
            <person name="Hutchinson M.I."/>
            <person name="Powell A.J."/>
            <person name="Barry K."/>
            <person name="Miller A.N."/>
            <person name="Grigoriev I.V."/>
            <person name="Debuchy R."/>
            <person name="Gladieux P."/>
            <person name="Hiltunen Thoren M."/>
            <person name="Johannesson H."/>
        </authorList>
    </citation>
    <scope>NUCLEOTIDE SEQUENCE [LARGE SCALE GENOMIC DNA]</scope>
    <source>
        <strain evidence="5">CBS 340.73</strain>
    </source>
</reference>
<dbReference type="InterPro" id="IPR005192">
    <property type="entry name" value="Glyco_hydro_49_C"/>
</dbReference>
<dbReference type="Pfam" id="PF18783">
    <property type="entry name" value="IPU_b_solenoid"/>
    <property type="match status" value="1"/>
</dbReference>
<feature type="signal peptide" evidence="1">
    <location>
        <begin position="1"/>
        <end position="27"/>
    </location>
</feature>
<dbReference type="InterPro" id="IPR011050">
    <property type="entry name" value="Pectin_lyase_fold/virulence"/>
</dbReference>
<feature type="chain" id="PRO_5042955149" evidence="1">
    <location>
        <begin position="28"/>
        <end position="624"/>
    </location>
</feature>
<dbReference type="SUPFAM" id="SSF101596">
    <property type="entry name" value="Dextranase, N-terminal domain"/>
    <property type="match status" value="1"/>
</dbReference>
<accession>A0AAN6RY46</accession>
<comment type="caution">
    <text evidence="4">The sequence shown here is derived from an EMBL/GenBank/DDBJ whole genome shotgun (WGS) entry which is preliminary data.</text>
</comment>
<feature type="domain" description="Glycoside hydrolase family 49 N-terminal" evidence="3">
    <location>
        <begin position="34"/>
        <end position="245"/>
    </location>
</feature>
<keyword evidence="1" id="KW-0732">Signal</keyword>
<sequence length="624" mass="67438">MLPYFCLLPRLWTCVVVAVLLTKPVTADVVAPGNTTVNNAYLKTWWHSTGEINYQTPVQPGNVRQSHVYSAWIKSTSDPSATYYNSFVYETIPRNGQGQINVPGDPSSVSTEYDSVTIEADIWITMGWTQFLYASDVWVKVSRRGNNPSTASNVIIRPTNLGLTVTDDGAGNVYILVPYRSSGLRFSVEFQDNLYTYHDSCDGTSCDFVQDWHPSGPYYVSGFTSSTPVMGIEPHDALLIFASPFPPSSLVPISTSSSAYVVPQGLVTGLGSISQSTVYFGPGVYYMTGTTHAVLSSSVNWVYLAPGAYVKGAVQFTTPSANIKATGFGVLSGEQYVYQANTQDGYTNNGSNEYSLRMWSGYSTSGVQQTFMLNGVTTNAPPFNSIDFTGDLDTISISQADYKQVGAYFGQTDGTTLYKGSNVRDTFYHSNDDTIKTYGSNIAASNIIIWKGKTAPIIQFGWASRTLNNITVDGVDVIHMKYNSNGSHPSIVGANQVYNYAETQTNTANLANTVSNVYFGNIRAEGIGGNLMRIVPLANYNNVVLENIALDQFSVRTNGIYESELPVFTDTNDNPVRVSGFVIRNFTVGGTAISQAAGNYGPSSLGGLNIAPSLLSSGAVTIVP</sequence>
<dbReference type="InterPro" id="IPR041402">
    <property type="entry name" value="B_solenoid_dext"/>
</dbReference>
<keyword evidence="5" id="KW-1185">Reference proteome</keyword>
<dbReference type="Proteomes" id="UP001303473">
    <property type="component" value="Unassembled WGS sequence"/>
</dbReference>
<dbReference type="Pfam" id="PF17433">
    <property type="entry name" value="Glyco_hydro_49N"/>
    <property type="match status" value="1"/>
</dbReference>
<evidence type="ECO:0000313" key="5">
    <source>
        <dbReference type="Proteomes" id="UP001303473"/>
    </source>
</evidence>